<feature type="transmembrane region" description="Helical" evidence="1">
    <location>
        <begin position="250"/>
        <end position="280"/>
    </location>
</feature>
<feature type="transmembrane region" description="Helical" evidence="1">
    <location>
        <begin position="209"/>
        <end position="229"/>
    </location>
</feature>
<dbReference type="GeneID" id="24131185"/>
<gene>
    <name evidence="2" type="ORF">SPRG_08986</name>
</gene>
<evidence type="ECO:0000256" key="1">
    <source>
        <dbReference type="SAM" id="Phobius"/>
    </source>
</evidence>
<dbReference type="EMBL" id="KK583229">
    <property type="protein sequence ID" value="KDO25687.1"/>
    <property type="molecule type" value="Genomic_DNA"/>
</dbReference>
<keyword evidence="3" id="KW-1185">Reference proteome</keyword>
<feature type="transmembrane region" description="Helical" evidence="1">
    <location>
        <begin position="300"/>
        <end position="322"/>
    </location>
</feature>
<dbReference type="AlphaFoldDB" id="A0A067CFY6"/>
<evidence type="ECO:0000313" key="2">
    <source>
        <dbReference type="EMBL" id="KDO25687.1"/>
    </source>
</evidence>
<dbReference type="OrthoDB" id="71470at2759"/>
<proteinExistence type="predicted"/>
<dbReference type="RefSeq" id="XP_012203497.1">
    <property type="nucleotide sequence ID" value="XM_012348107.1"/>
</dbReference>
<dbReference type="KEGG" id="spar:SPRG_08986"/>
<accession>A0A067CFY6</accession>
<dbReference type="Proteomes" id="UP000030745">
    <property type="component" value="Unassembled WGS sequence"/>
</dbReference>
<keyword evidence="1" id="KW-0472">Membrane</keyword>
<keyword evidence="1" id="KW-0812">Transmembrane</keyword>
<dbReference type="OMA" id="MFQTTLY"/>
<feature type="transmembrane region" description="Helical" evidence="1">
    <location>
        <begin position="385"/>
        <end position="412"/>
    </location>
</feature>
<feature type="transmembrane region" description="Helical" evidence="1">
    <location>
        <begin position="343"/>
        <end position="365"/>
    </location>
</feature>
<organism evidence="2 3">
    <name type="scientific">Saprolegnia parasitica (strain CBS 223.65)</name>
    <dbReference type="NCBI Taxonomy" id="695850"/>
    <lineage>
        <taxon>Eukaryota</taxon>
        <taxon>Sar</taxon>
        <taxon>Stramenopiles</taxon>
        <taxon>Oomycota</taxon>
        <taxon>Saprolegniomycetes</taxon>
        <taxon>Saprolegniales</taxon>
        <taxon>Saprolegniaceae</taxon>
        <taxon>Saprolegnia</taxon>
    </lineage>
</organism>
<name>A0A067CFY6_SAPPC</name>
<evidence type="ECO:0000313" key="3">
    <source>
        <dbReference type="Proteomes" id="UP000030745"/>
    </source>
</evidence>
<sequence length="561" mass="62972">MVSAKVGAFSAPEAPTPYVVRRDRPSHVVRFILILNLLSMSLKAYISEAFPWSPPSSPAAVFANYSDFNTSTLTESQSRYNRRTLPAHNTYTFDVTQNSHVFRHVISRTRLVPEPDCMGEVMTGIPGVMFFSPPVRSIVCNCAASTNMTPWHLHGACFYDKLVSQLNGHACVWVTIGDDVGGTDANETITITHVYAPTVLLPTFVWLKLLYRLSITGVVMYLLHTKYNIHVRELELALRRYGHRRDLTGRWSYTIVIGDPTVLVLAHPLVTLGFVLDVWLSTDNVGIATLRASQLNDPLLMFQTTLYLSRLVWFAYAALSLLNVQLKRCHLEHCFKAVDPTMVAIAVTIYSFALSWAGQNVPLLIELFQWLYRLPVSASRQSEELELILGCSVFTLMVTIGPVTYGVFAMCLESVLPPRPGNPYHAPSYTNMKNRVLYTLLHHCGCSRQNEQARLSLGGAVHEVLTQHPRDKRCVTMSWRATDCFVLCYNENRVLDTTLRLSLVASVDRTRRAARDVAPDMTSEPSVYVVNQLARHPGPWGNDSSPYYFMHPATGPSAWCL</sequence>
<dbReference type="VEuPathDB" id="FungiDB:SPRG_08986"/>
<protein>
    <submittedName>
        <fullName evidence="2">Uncharacterized protein</fullName>
    </submittedName>
</protein>
<reference evidence="2 3" key="1">
    <citation type="journal article" date="2013" name="PLoS Genet.">
        <title>Distinctive expansion of potential virulence genes in the genome of the oomycete fish pathogen Saprolegnia parasitica.</title>
        <authorList>
            <person name="Jiang R.H."/>
            <person name="de Bruijn I."/>
            <person name="Haas B.J."/>
            <person name="Belmonte R."/>
            <person name="Lobach L."/>
            <person name="Christie J."/>
            <person name="van den Ackerveken G."/>
            <person name="Bottin A."/>
            <person name="Bulone V."/>
            <person name="Diaz-Moreno S.M."/>
            <person name="Dumas B."/>
            <person name="Fan L."/>
            <person name="Gaulin E."/>
            <person name="Govers F."/>
            <person name="Grenville-Briggs L.J."/>
            <person name="Horner N.R."/>
            <person name="Levin J.Z."/>
            <person name="Mammella M."/>
            <person name="Meijer H.J."/>
            <person name="Morris P."/>
            <person name="Nusbaum C."/>
            <person name="Oome S."/>
            <person name="Phillips A.J."/>
            <person name="van Rooyen D."/>
            <person name="Rzeszutek E."/>
            <person name="Saraiva M."/>
            <person name="Secombes C.J."/>
            <person name="Seidl M.F."/>
            <person name="Snel B."/>
            <person name="Stassen J.H."/>
            <person name="Sykes S."/>
            <person name="Tripathy S."/>
            <person name="van den Berg H."/>
            <person name="Vega-Arreguin J.C."/>
            <person name="Wawra S."/>
            <person name="Young S.K."/>
            <person name="Zeng Q."/>
            <person name="Dieguez-Uribeondo J."/>
            <person name="Russ C."/>
            <person name="Tyler B.M."/>
            <person name="van West P."/>
        </authorList>
    </citation>
    <scope>NUCLEOTIDE SEQUENCE [LARGE SCALE GENOMIC DNA]</scope>
    <source>
        <strain evidence="2 3">CBS 223.65</strain>
    </source>
</reference>
<keyword evidence="1" id="KW-1133">Transmembrane helix</keyword>